<evidence type="ECO:0000256" key="5">
    <source>
        <dbReference type="ARBA" id="ARBA00022840"/>
    </source>
</evidence>
<dbReference type="GO" id="GO:0005524">
    <property type="term" value="F:ATP binding"/>
    <property type="evidence" value="ECO:0007669"/>
    <property type="project" value="UniProtKB-KW"/>
</dbReference>
<keyword evidence="3" id="KW-0547">Nucleotide-binding</keyword>
<feature type="region of interest" description="Disordered" evidence="8">
    <location>
        <begin position="152"/>
        <end position="209"/>
    </location>
</feature>
<evidence type="ECO:0000313" key="10">
    <source>
        <dbReference type="Proteomes" id="UP001059041"/>
    </source>
</evidence>
<dbReference type="PANTHER" id="PTHR12400">
    <property type="entry name" value="INOSITOL POLYPHOSPHATE KINASE"/>
    <property type="match status" value="1"/>
</dbReference>
<name>A0A9W7TMA3_TRIRA</name>
<evidence type="ECO:0000256" key="6">
    <source>
        <dbReference type="ARBA" id="ARBA00051963"/>
    </source>
</evidence>
<protein>
    <recommendedName>
        <fullName evidence="7">Kinase</fullName>
        <ecNumber evidence="7">2.7.-.-</ecNumber>
    </recommendedName>
</protein>
<feature type="compositionally biased region" description="Basic residues" evidence="8">
    <location>
        <begin position="170"/>
        <end position="185"/>
    </location>
</feature>
<reference evidence="9" key="1">
    <citation type="submission" date="2021-02" db="EMBL/GenBank/DDBJ databases">
        <title>Comparative genomics reveals that relaxation of natural selection precedes convergent phenotypic evolution of cavefish.</title>
        <authorList>
            <person name="Peng Z."/>
        </authorList>
    </citation>
    <scope>NUCLEOTIDE SEQUENCE</scope>
    <source>
        <tissue evidence="9">Muscle</tissue>
    </source>
</reference>
<keyword evidence="2 7" id="KW-0808">Transferase</keyword>
<accession>A0A9W7TMA3</accession>
<feature type="compositionally biased region" description="Basic and acidic residues" evidence="8">
    <location>
        <begin position="87"/>
        <end position="97"/>
    </location>
</feature>
<sequence>MSISSLFMKGLDFPMQSMSTLSGKASDAGDGEVARDAGEENIFDFSSSSIKSHRFKTTGLRIRPKLASAQAVLSSKLEQPLGTQTSAHEEQEDMKPEYLERLTRSTEEMTADKDIEKQVMADEALGKEDSKNEWKGRTELKEKLKDRMRERLGGCLDNDESSEREMTDSRRHRQRSWVAKQRHAHTSRDGELYMDRGTERDGEDQDRGMKEFVPHPVLSRVLLHSSASSSSSFNNSSAESDEVFSEGEDAAARRKTMSRCRSWRTFLTMMQWSKRTQSPWIQLAGHQGNVKLSEGGEVLKRFCEVENICLQALMSDALYQFVPQYFGHISQDGDRYIRLEDLLSGLKYPVIMDCKMGVRTYQEDEIIKARSNVTMRTDMYHKMVKVDPAAPTEEEHALGGVTKLRYMQWRDDSSTTSTLGFRVEGIVMGNGKVLRDFYKTCTNAQVTETLLSFTKRQVPILKAYKSRLQALNETLKLSAFFSKHEIIGSSLLFVHDSNNKANIWMIDFGKTIPTPDNVHLKHDVPWVEGNREDGYLTGLISLISLLGEAIGQAEEDKEPSLSDFH</sequence>
<organism evidence="9 10">
    <name type="scientific">Triplophysa rosa</name>
    <name type="common">Cave loach</name>
    <dbReference type="NCBI Taxonomy" id="992332"/>
    <lineage>
        <taxon>Eukaryota</taxon>
        <taxon>Metazoa</taxon>
        <taxon>Chordata</taxon>
        <taxon>Craniata</taxon>
        <taxon>Vertebrata</taxon>
        <taxon>Euteleostomi</taxon>
        <taxon>Actinopterygii</taxon>
        <taxon>Neopterygii</taxon>
        <taxon>Teleostei</taxon>
        <taxon>Ostariophysi</taxon>
        <taxon>Cypriniformes</taxon>
        <taxon>Nemacheilidae</taxon>
        <taxon>Triplophysa</taxon>
    </lineage>
</organism>
<evidence type="ECO:0000256" key="4">
    <source>
        <dbReference type="ARBA" id="ARBA00022777"/>
    </source>
</evidence>
<comment type="catalytic activity">
    <reaction evidence="6">
        <text>1D-myo-inositol 1,4,5-trisphosphate + ATP = 1D-myo-inositol 1,3,4,5-tetrakisphosphate + ADP + H(+)</text>
        <dbReference type="Rhea" id="RHEA:11020"/>
        <dbReference type="ChEBI" id="CHEBI:15378"/>
        <dbReference type="ChEBI" id="CHEBI:30616"/>
        <dbReference type="ChEBI" id="CHEBI:57895"/>
        <dbReference type="ChEBI" id="CHEBI:203600"/>
        <dbReference type="ChEBI" id="CHEBI:456216"/>
        <dbReference type="EC" id="2.7.1.127"/>
    </reaction>
    <physiologicalReaction direction="left-to-right" evidence="6">
        <dbReference type="Rhea" id="RHEA:11021"/>
    </physiologicalReaction>
</comment>
<dbReference type="SUPFAM" id="SSF56104">
    <property type="entry name" value="SAICAR synthase-like"/>
    <property type="match status" value="1"/>
</dbReference>
<comment type="similarity">
    <text evidence="1 7">Belongs to the inositol phosphokinase (IPK) family.</text>
</comment>
<evidence type="ECO:0000256" key="3">
    <source>
        <dbReference type="ARBA" id="ARBA00022741"/>
    </source>
</evidence>
<feature type="compositionally biased region" description="Basic and acidic residues" evidence="8">
    <location>
        <begin position="186"/>
        <end position="209"/>
    </location>
</feature>
<dbReference type="AlphaFoldDB" id="A0A9W7TMA3"/>
<evidence type="ECO:0000256" key="8">
    <source>
        <dbReference type="SAM" id="MobiDB-lite"/>
    </source>
</evidence>
<gene>
    <name evidence="9" type="ORF">IRJ41_017472</name>
</gene>
<dbReference type="GO" id="GO:0032958">
    <property type="term" value="P:inositol phosphate biosynthetic process"/>
    <property type="evidence" value="ECO:0007669"/>
    <property type="project" value="InterPro"/>
</dbReference>
<dbReference type="InterPro" id="IPR005522">
    <property type="entry name" value="IPK"/>
</dbReference>
<dbReference type="Pfam" id="PF03770">
    <property type="entry name" value="IPK"/>
    <property type="match status" value="1"/>
</dbReference>
<dbReference type="InterPro" id="IPR038286">
    <property type="entry name" value="IPK_sf"/>
</dbReference>
<keyword evidence="10" id="KW-1185">Reference proteome</keyword>
<dbReference type="GO" id="GO:0005737">
    <property type="term" value="C:cytoplasm"/>
    <property type="evidence" value="ECO:0007669"/>
    <property type="project" value="TreeGrafter"/>
</dbReference>
<dbReference type="FunFam" id="3.30.470.160:FF:000001">
    <property type="entry name" value="Kinase"/>
    <property type="match status" value="1"/>
</dbReference>
<comment type="caution">
    <text evidence="9">The sequence shown here is derived from an EMBL/GenBank/DDBJ whole genome shotgun (WGS) entry which is preliminary data.</text>
</comment>
<dbReference type="GO" id="GO:0005634">
    <property type="term" value="C:nucleus"/>
    <property type="evidence" value="ECO:0007669"/>
    <property type="project" value="TreeGrafter"/>
</dbReference>
<proteinExistence type="inferred from homology"/>
<dbReference type="GO" id="GO:0000828">
    <property type="term" value="F:inositol hexakisphosphate kinase activity"/>
    <property type="evidence" value="ECO:0007669"/>
    <property type="project" value="TreeGrafter"/>
</dbReference>
<dbReference type="EMBL" id="JAFHDT010000013">
    <property type="protein sequence ID" value="KAI7801583.1"/>
    <property type="molecule type" value="Genomic_DNA"/>
</dbReference>
<evidence type="ECO:0000313" key="9">
    <source>
        <dbReference type="EMBL" id="KAI7801583.1"/>
    </source>
</evidence>
<dbReference type="Gene3D" id="3.30.470.160">
    <property type="entry name" value="Inositol polyphosphate kinase"/>
    <property type="match status" value="1"/>
</dbReference>
<feature type="compositionally biased region" description="Polar residues" evidence="8">
    <location>
        <begin position="77"/>
        <end position="86"/>
    </location>
</feature>
<evidence type="ECO:0000256" key="7">
    <source>
        <dbReference type="RuleBase" id="RU363090"/>
    </source>
</evidence>
<dbReference type="GO" id="GO:0008440">
    <property type="term" value="F:inositol-1,4,5-trisphosphate 3-kinase activity"/>
    <property type="evidence" value="ECO:0007669"/>
    <property type="project" value="UniProtKB-EC"/>
</dbReference>
<dbReference type="OrthoDB" id="338650at2759"/>
<evidence type="ECO:0000256" key="1">
    <source>
        <dbReference type="ARBA" id="ARBA00007374"/>
    </source>
</evidence>
<dbReference type="PANTHER" id="PTHR12400:SF77">
    <property type="entry name" value="KINASE"/>
    <property type="match status" value="1"/>
</dbReference>
<feature type="region of interest" description="Disordered" evidence="8">
    <location>
        <begin position="77"/>
        <end position="97"/>
    </location>
</feature>
<keyword evidence="5" id="KW-0067">ATP-binding</keyword>
<dbReference type="GO" id="GO:0046854">
    <property type="term" value="P:phosphatidylinositol phosphate biosynthetic process"/>
    <property type="evidence" value="ECO:0007669"/>
    <property type="project" value="TreeGrafter"/>
</dbReference>
<evidence type="ECO:0000256" key="2">
    <source>
        <dbReference type="ARBA" id="ARBA00022679"/>
    </source>
</evidence>
<dbReference type="Proteomes" id="UP001059041">
    <property type="component" value="Linkage Group LG13"/>
</dbReference>
<keyword evidence="4 7" id="KW-0418">Kinase</keyword>
<dbReference type="EC" id="2.7.-.-" evidence="7"/>